<organism evidence="1 2">
    <name type="scientific">Riccia sorocarpa</name>
    <dbReference type="NCBI Taxonomy" id="122646"/>
    <lineage>
        <taxon>Eukaryota</taxon>
        <taxon>Viridiplantae</taxon>
        <taxon>Streptophyta</taxon>
        <taxon>Embryophyta</taxon>
        <taxon>Marchantiophyta</taxon>
        <taxon>Marchantiopsida</taxon>
        <taxon>Marchantiidae</taxon>
        <taxon>Marchantiales</taxon>
        <taxon>Ricciaceae</taxon>
        <taxon>Riccia</taxon>
    </lineage>
</organism>
<dbReference type="Proteomes" id="UP001633002">
    <property type="component" value="Unassembled WGS sequence"/>
</dbReference>
<dbReference type="AlphaFoldDB" id="A0ABD3GGG8"/>
<name>A0ABD3GGG8_9MARC</name>
<dbReference type="EMBL" id="JBJQOH010000008">
    <property type="protein sequence ID" value="KAL3676279.1"/>
    <property type="molecule type" value="Genomic_DNA"/>
</dbReference>
<keyword evidence="2" id="KW-1185">Reference proteome</keyword>
<comment type="caution">
    <text evidence="1">The sequence shown here is derived from an EMBL/GenBank/DDBJ whole genome shotgun (WGS) entry which is preliminary data.</text>
</comment>
<protein>
    <submittedName>
        <fullName evidence="1">Uncharacterized protein</fullName>
    </submittedName>
</protein>
<evidence type="ECO:0000313" key="1">
    <source>
        <dbReference type="EMBL" id="KAL3676279.1"/>
    </source>
</evidence>
<reference evidence="1 2" key="1">
    <citation type="submission" date="2024-09" db="EMBL/GenBank/DDBJ databases">
        <title>Chromosome-scale assembly of Riccia sorocarpa.</title>
        <authorList>
            <person name="Paukszto L."/>
        </authorList>
    </citation>
    <scope>NUCLEOTIDE SEQUENCE [LARGE SCALE GENOMIC DNA]</scope>
    <source>
        <strain evidence="1">LP-2024</strain>
        <tissue evidence="1">Aerial parts of the thallus</tissue>
    </source>
</reference>
<sequence length="118" mass="12983">MWLPLQLRKQCPCQLNGTCCEKYCGSGFLSPKYLVEAYFDETYAFFETEWTSVLKLQCAKIASVVATVPHVNVAVGSARALLLAGNVILMYAAIVGEVWRREIGLSSTAGREGTLYVP</sequence>
<proteinExistence type="predicted"/>
<accession>A0ABD3GGG8</accession>
<gene>
    <name evidence="1" type="ORF">R1sor_026227</name>
</gene>
<evidence type="ECO:0000313" key="2">
    <source>
        <dbReference type="Proteomes" id="UP001633002"/>
    </source>
</evidence>